<keyword evidence="7" id="KW-1185">Reference proteome</keyword>
<evidence type="ECO:0000256" key="1">
    <source>
        <dbReference type="ARBA" id="ARBA00022723"/>
    </source>
</evidence>
<dbReference type="SUPFAM" id="SSF49599">
    <property type="entry name" value="TRAF domain-like"/>
    <property type="match status" value="1"/>
</dbReference>
<dbReference type="PROSITE" id="PS51081">
    <property type="entry name" value="ZF_SIAH"/>
    <property type="match status" value="1"/>
</dbReference>
<dbReference type="InterPro" id="IPR008974">
    <property type="entry name" value="TRAF-like"/>
</dbReference>
<keyword evidence="2 4" id="KW-0863">Zinc-finger</keyword>
<dbReference type="GO" id="GO:0043161">
    <property type="term" value="P:proteasome-mediated ubiquitin-dependent protein catabolic process"/>
    <property type="evidence" value="ECO:0007669"/>
    <property type="project" value="TreeGrafter"/>
</dbReference>
<organism evidence="6 7">
    <name type="scientific">Diploptera punctata</name>
    <name type="common">Pacific beetle cockroach</name>
    <dbReference type="NCBI Taxonomy" id="6984"/>
    <lineage>
        <taxon>Eukaryota</taxon>
        <taxon>Metazoa</taxon>
        <taxon>Ecdysozoa</taxon>
        <taxon>Arthropoda</taxon>
        <taxon>Hexapoda</taxon>
        <taxon>Insecta</taxon>
        <taxon>Pterygota</taxon>
        <taxon>Neoptera</taxon>
        <taxon>Polyneoptera</taxon>
        <taxon>Dictyoptera</taxon>
        <taxon>Blattodea</taxon>
        <taxon>Blaberoidea</taxon>
        <taxon>Blaberidae</taxon>
        <taxon>Diplopterinae</taxon>
        <taxon>Diploptera</taxon>
    </lineage>
</organism>
<dbReference type="Pfam" id="PF21361">
    <property type="entry name" value="Sina_ZnF"/>
    <property type="match status" value="1"/>
</dbReference>
<comment type="caution">
    <text evidence="6">The sequence shown here is derived from an EMBL/GenBank/DDBJ whole genome shotgun (WGS) entry which is preliminary data.</text>
</comment>
<proteinExistence type="predicted"/>
<reference evidence="6" key="2">
    <citation type="submission" date="2023-05" db="EMBL/GenBank/DDBJ databases">
        <authorList>
            <person name="Fouks B."/>
        </authorList>
    </citation>
    <scope>NUCLEOTIDE SEQUENCE</scope>
    <source>
        <strain evidence="6">Stay&amp;Tobe</strain>
        <tissue evidence="6">Testes</tissue>
    </source>
</reference>
<evidence type="ECO:0000256" key="3">
    <source>
        <dbReference type="ARBA" id="ARBA00022833"/>
    </source>
</evidence>
<evidence type="ECO:0000256" key="4">
    <source>
        <dbReference type="PROSITE-ProRule" id="PRU00455"/>
    </source>
</evidence>
<dbReference type="GO" id="GO:0008270">
    <property type="term" value="F:zinc ion binding"/>
    <property type="evidence" value="ECO:0007669"/>
    <property type="project" value="UniProtKB-KW"/>
</dbReference>
<gene>
    <name evidence="6" type="ORF">L9F63_016428</name>
</gene>
<dbReference type="AlphaFoldDB" id="A0AAD8A1A2"/>
<sequence>MATGYRPVGYSSLSYLLQWSDFKTHAHHLIKNKEDSKTNSKCEHSDNSQDLKTEKDKLRKINCENLNLGCKIRLTEEKMLQHSSICPYKITACPLHYISHVKCPWMGCLSKVIKHLKAFHNEHVEYVSIFLCKSMMNTYKLVIFNGEVFLYYKMVKYGVLYALVRRIGLTSQTYRCVFSLKHHDRCKRESITISTPVLVLDKQLDEIFDSGTCLIIEKQVLHYYMELSEINFWTTIEVHEKD</sequence>
<evidence type="ECO:0000256" key="2">
    <source>
        <dbReference type="ARBA" id="ARBA00022771"/>
    </source>
</evidence>
<dbReference type="EMBL" id="JASPKZ010004210">
    <property type="protein sequence ID" value="KAJ9590526.1"/>
    <property type="molecule type" value="Genomic_DNA"/>
</dbReference>
<dbReference type="InterPro" id="IPR013083">
    <property type="entry name" value="Znf_RING/FYVE/PHD"/>
</dbReference>
<protein>
    <recommendedName>
        <fullName evidence="5">SIAH-type domain-containing protein</fullName>
    </recommendedName>
</protein>
<dbReference type="Gene3D" id="3.30.40.10">
    <property type="entry name" value="Zinc/RING finger domain, C3HC4 (zinc finger)"/>
    <property type="match status" value="1"/>
</dbReference>
<evidence type="ECO:0000313" key="7">
    <source>
        <dbReference type="Proteomes" id="UP001233999"/>
    </source>
</evidence>
<feature type="domain" description="SIAH-type" evidence="5">
    <location>
        <begin position="58"/>
        <end position="121"/>
    </location>
</feature>
<dbReference type="Gene3D" id="2.60.210.10">
    <property type="entry name" value="Apoptosis, Tumor Necrosis Factor Receptor Associated Protein 2, Chain A"/>
    <property type="match status" value="1"/>
</dbReference>
<dbReference type="GO" id="GO:0005737">
    <property type="term" value="C:cytoplasm"/>
    <property type="evidence" value="ECO:0007669"/>
    <property type="project" value="TreeGrafter"/>
</dbReference>
<dbReference type="PANTHER" id="PTHR45877:SF2">
    <property type="entry name" value="E3 UBIQUITIN-PROTEIN LIGASE SINA-RELATED"/>
    <property type="match status" value="1"/>
</dbReference>
<dbReference type="Proteomes" id="UP001233999">
    <property type="component" value="Unassembled WGS sequence"/>
</dbReference>
<dbReference type="GO" id="GO:0031624">
    <property type="term" value="F:ubiquitin conjugating enzyme binding"/>
    <property type="evidence" value="ECO:0007669"/>
    <property type="project" value="TreeGrafter"/>
</dbReference>
<dbReference type="GO" id="GO:0061630">
    <property type="term" value="F:ubiquitin protein ligase activity"/>
    <property type="evidence" value="ECO:0007669"/>
    <property type="project" value="TreeGrafter"/>
</dbReference>
<evidence type="ECO:0000313" key="6">
    <source>
        <dbReference type="EMBL" id="KAJ9590526.1"/>
    </source>
</evidence>
<keyword evidence="1" id="KW-0479">Metal-binding</keyword>
<name>A0AAD8A1A2_DIPPU</name>
<evidence type="ECO:0000259" key="5">
    <source>
        <dbReference type="PROSITE" id="PS51081"/>
    </source>
</evidence>
<keyword evidence="3" id="KW-0862">Zinc</keyword>
<dbReference type="InterPro" id="IPR004162">
    <property type="entry name" value="SINA-like_animal"/>
</dbReference>
<dbReference type="InterPro" id="IPR013010">
    <property type="entry name" value="Znf_SIAH"/>
</dbReference>
<dbReference type="PANTHER" id="PTHR45877">
    <property type="entry name" value="E3 UBIQUITIN-PROTEIN LIGASE SIAH2"/>
    <property type="match status" value="1"/>
</dbReference>
<accession>A0AAD8A1A2</accession>
<reference evidence="6" key="1">
    <citation type="journal article" date="2023" name="IScience">
        <title>Live-bearing cockroach genome reveals convergent evolutionary mechanisms linked to viviparity in insects and beyond.</title>
        <authorList>
            <person name="Fouks B."/>
            <person name="Harrison M.C."/>
            <person name="Mikhailova A.A."/>
            <person name="Marchal E."/>
            <person name="English S."/>
            <person name="Carruthers M."/>
            <person name="Jennings E.C."/>
            <person name="Chiamaka E.L."/>
            <person name="Frigard R.A."/>
            <person name="Pippel M."/>
            <person name="Attardo G.M."/>
            <person name="Benoit J.B."/>
            <person name="Bornberg-Bauer E."/>
            <person name="Tobe S.S."/>
        </authorList>
    </citation>
    <scope>NUCLEOTIDE SEQUENCE</scope>
    <source>
        <strain evidence="6">Stay&amp;Tobe</strain>
    </source>
</reference>